<accession>A0A0A0J3P7</accession>
<name>A0A0A0J3P7_9MICO</name>
<feature type="region of interest" description="Disordered" evidence="1">
    <location>
        <begin position="40"/>
        <end position="81"/>
    </location>
</feature>
<proteinExistence type="predicted"/>
<keyword evidence="3" id="KW-1185">Reference proteome</keyword>
<protein>
    <recommendedName>
        <fullName evidence="4">Heavy metal-binding domain-containing protein</fullName>
    </recommendedName>
</protein>
<evidence type="ECO:0000313" key="2">
    <source>
        <dbReference type="EMBL" id="KGN31324.1"/>
    </source>
</evidence>
<comment type="caution">
    <text evidence="2">The sequence shown here is derived from an EMBL/GenBank/DDBJ whole genome shotgun (WGS) entry which is preliminary data.</text>
</comment>
<evidence type="ECO:0008006" key="4">
    <source>
        <dbReference type="Google" id="ProtNLM"/>
    </source>
</evidence>
<dbReference type="AlphaFoldDB" id="A0A0A0J3P7"/>
<gene>
    <name evidence="2" type="ORF">N802_04340</name>
</gene>
<dbReference type="Proteomes" id="UP000030002">
    <property type="component" value="Unassembled WGS sequence"/>
</dbReference>
<reference evidence="2 3" key="1">
    <citation type="submission" date="2013-08" db="EMBL/GenBank/DDBJ databases">
        <title>The genome sequence of Knoellia sinensis.</title>
        <authorList>
            <person name="Zhu W."/>
            <person name="Wang G."/>
        </authorList>
    </citation>
    <scope>NUCLEOTIDE SEQUENCE [LARGE SCALE GENOMIC DNA]</scope>
    <source>
        <strain evidence="2 3">KCTC 19936</strain>
    </source>
</reference>
<feature type="compositionally biased region" description="Gly residues" evidence="1">
    <location>
        <begin position="45"/>
        <end position="59"/>
    </location>
</feature>
<evidence type="ECO:0000313" key="3">
    <source>
        <dbReference type="Proteomes" id="UP000030002"/>
    </source>
</evidence>
<sequence>MSLDSMSTPVRVIGFIAALATVFGITLAAGQAFGPVNTTPANASGGSGTGEAAGHGHGGSSEPTASGEKAEGGDAHAASLPGGLQVSQDGYSLRLAHDTLAAGPKTRLDFVVEGPDGRPVTAYEVEHEKELHLIAVRRDFSGFQHVHPTRAADGTWSTDLALTPGTWRVFADTAPSGAEPLTLGADVSVAGDYQPVAAPTGDVRTATVDDYTVTLKGDLAPGSDSDLTLSVSRGGQPVTDLDPYLGAFGHLVALRSGDLAYLHVHPTGEPGDGTTKPGPDITFGTSVPSAGTYRLFLDFQHEGVVRTAAFKLTAGEPIGGSNGHGH</sequence>
<organism evidence="2 3">
    <name type="scientific">Knoellia sinensis KCTC 19936</name>
    <dbReference type="NCBI Taxonomy" id="1385520"/>
    <lineage>
        <taxon>Bacteria</taxon>
        <taxon>Bacillati</taxon>
        <taxon>Actinomycetota</taxon>
        <taxon>Actinomycetes</taxon>
        <taxon>Micrococcales</taxon>
        <taxon>Intrasporangiaceae</taxon>
        <taxon>Knoellia</taxon>
    </lineage>
</organism>
<dbReference type="eggNOG" id="COG2372">
    <property type="taxonomic scope" value="Bacteria"/>
</dbReference>
<dbReference type="STRING" id="1385520.N802_04340"/>
<dbReference type="EMBL" id="AVPJ01000012">
    <property type="protein sequence ID" value="KGN31324.1"/>
    <property type="molecule type" value="Genomic_DNA"/>
</dbReference>
<evidence type="ECO:0000256" key="1">
    <source>
        <dbReference type="SAM" id="MobiDB-lite"/>
    </source>
</evidence>